<dbReference type="InterPro" id="IPR050600">
    <property type="entry name" value="SETD3_SETD6_MTase"/>
</dbReference>
<dbReference type="PANTHER" id="PTHR13271">
    <property type="entry name" value="UNCHARACTERIZED PUTATIVE METHYLTRANSFERASE"/>
    <property type="match status" value="1"/>
</dbReference>
<evidence type="ECO:0000313" key="4">
    <source>
        <dbReference type="Proteomes" id="UP001530293"/>
    </source>
</evidence>
<gene>
    <name evidence="3" type="ORF">ACHAWU_009911</name>
</gene>
<organism evidence="3 4">
    <name type="scientific">Discostella pseudostelligera</name>
    <dbReference type="NCBI Taxonomy" id="259834"/>
    <lineage>
        <taxon>Eukaryota</taxon>
        <taxon>Sar</taxon>
        <taxon>Stramenopiles</taxon>
        <taxon>Ochrophyta</taxon>
        <taxon>Bacillariophyta</taxon>
        <taxon>Coscinodiscophyceae</taxon>
        <taxon>Thalassiosirophycidae</taxon>
        <taxon>Stephanodiscales</taxon>
        <taxon>Stephanodiscaceae</taxon>
        <taxon>Discostella</taxon>
    </lineage>
</organism>
<dbReference type="InterPro" id="IPR001214">
    <property type="entry name" value="SET_dom"/>
</dbReference>
<dbReference type="Pfam" id="PF00856">
    <property type="entry name" value="SET"/>
    <property type="match status" value="1"/>
</dbReference>
<dbReference type="Proteomes" id="UP001530293">
    <property type="component" value="Unassembled WGS sequence"/>
</dbReference>
<protein>
    <recommendedName>
        <fullName evidence="2">SET domain-containing protein</fullName>
    </recommendedName>
</protein>
<reference evidence="3 4" key="1">
    <citation type="submission" date="2024-10" db="EMBL/GenBank/DDBJ databases">
        <title>Updated reference genomes for cyclostephanoid diatoms.</title>
        <authorList>
            <person name="Roberts W.R."/>
            <person name="Alverson A.J."/>
        </authorList>
    </citation>
    <scope>NUCLEOTIDE SEQUENCE [LARGE SCALE GENOMIC DNA]</scope>
    <source>
        <strain evidence="3 4">AJA232-27</strain>
    </source>
</reference>
<proteinExistence type="predicted"/>
<dbReference type="SUPFAM" id="SSF82199">
    <property type="entry name" value="SET domain"/>
    <property type="match status" value="1"/>
</dbReference>
<dbReference type="EMBL" id="JALLBG020000303">
    <property type="protein sequence ID" value="KAL3756517.1"/>
    <property type="molecule type" value="Genomic_DNA"/>
</dbReference>
<keyword evidence="4" id="KW-1185">Reference proteome</keyword>
<dbReference type="CDD" id="cd10527">
    <property type="entry name" value="SET_LSMT"/>
    <property type="match status" value="1"/>
</dbReference>
<sequence length="427" mass="48137">MKLKVDLLFLVGISISVKSAFAFSYRALPAGTVNLSSSVQRDVYTMADWAAGYGVQQAEGVLLTSYDGNDYFPMTQSYIPAGSPVMYVPSDLTFTSYKAMQEFGASLSICENQLVQAGLGDKVPLFRIFFKIIAEYERGEESPWYPWLNSLPRVYNTGASMTYACFDCLPPYAAYLALSERQNFVNFQKAIKSAPFSEDIVKNVTLLKWAYNVALTRSIEINGERMIAPMADMFNHSADTEVEISYDDNGDCYAYATVDIPAGSPLRISYGDPTDPTPLFAKYGFLDESSPGTFCKLMHMRSEIDALGYTFADLLFYRENGAISPEVYDVVLYHILLKEDDGMANGFYGAVMSGDENTKSQYHDQYWPYTKQELQKHVDGTLRDLERWSAKAQSYDLNTHPRVPLILQHNEFVKETFLRVKANLDMM</sequence>
<dbReference type="AlphaFoldDB" id="A0ABD3M2T8"/>
<evidence type="ECO:0000259" key="2">
    <source>
        <dbReference type="Pfam" id="PF00856"/>
    </source>
</evidence>
<dbReference type="PANTHER" id="PTHR13271:SF137">
    <property type="entry name" value="SET DOMAIN-CONTAINING PROTEIN"/>
    <property type="match status" value="1"/>
</dbReference>
<evidence type="ECO:0000256" key="1">
    <source>
        <dbReference type="SAM" id="SignalP"/>
    </source>
</evidence>
<comment type="caution">
    <text evidence="3">The sequence shown here is derived from an EMBL/GenBank/DDBJ whole genome shotgun (WGS) entry which is preliminary data.</text>
</comment>
<dbReference type="Gene3D" id="3.90.1410.10">
    <property type="entry name" value="set domain protein methyltransferase, domain 1"/>
    <property type="match status" value="1"/>
</dbReference>
<feature type="domain" description="SET" evidence="2">
    <location>
        <begin position="159"/>
        <end position="271"/>
    </location>
</feature>
<accession>A0ABD3M2T8</accession>
<feature type="chain" id="PRO_5044835747" description="SET domain-containing protein" evidence="1">
    <location>
        <begin position="23"/>
        <end position="427"/>
    </location>
</feature>
<dbReference type="InterPro" id="IPR046341">
    <property type="entry name" value="SET_dom_sf"/>
</dbReference>
<name>A0ABD3M2T8_9STRA</name>
<evidence type="ECO:0000313" key="3">
    <source>
        <dbReference type="EMBL" id="KAL3756517.1"/>
    </source>
</evidence>
<feature type="signal peptide" evidence="1">
    <location>
        <begin position="1"/>
        <end position="22"/>
    </location>
</feature>
<keyword evidence="1" id="KW-0732">Signal</keyword>